<dbReference type="PROSITE" id="PS00062">
    <property type="entry name" value="ALDOKETO_REDUCTASE_2"/>
    <property type="match status" value="1"/>
</dbReference>
<evidence type="ECO:0000256" key="6">
    <source>
        <dbReference type="PIRSR" id="PIRSR000097-3"/>
    </source>
</evidence>
<feature type="binding site" evidence="5">
    <location>
        <position position="110"/>
    </location>
    <ligand>
        <name>substrate</name>
    </ligand>
</feature>
<keyword evidence="2" id="KW-0560">Oxidoreductase</keyword>
<dbReference type="InterPro" id="IPR020471">
    <property type="entry name" value="AKR"/>
</dbReference>
<comment type="similarity">
    <text evidence="1">Belongs to the aldo/keto reductase family.</text>
</comment>
<dbReference type="GO" id="GO:0016616">
    <property type="term" value="F:oxidoreductase activity, acting on the CH-OH group of donors, NAD or NADP as acceptor"/>
    <property type="evidence" value="ECO:0007669"/>
    <property type="project" value="UniProtKB-ARBA"/>
</dbReference>
<dbReference type="PANTHER" id="PTHR11732">
    <property type="entry name" value="ALDO/KETO REDUCTASE"/>
    <property type="match status" value="1"/>
</dbReference>
<dbReference type="FunFam" id="3.20.20.100:FF:000002">
    <property type="entry name" value="2,5-diketo-D-gluconic acid reductase A"/>
    <property type="match status" value="1"/>
</dbReference>
<dbReference type="InterPro" id="IPR023210">
    <property type="entry name" value="NADP_OxRdtase_dom"/>
</dbReference>
<gene>
    <name evidence="8" type="ORF">C7460_109122</name>
</gene>
<dbReference type="AlphaFoldDB" id="A0A3D9L3T5"/>
<sequence>MKQLKFSNGDQMPMIGLGTAGISAEESYDAVRHAIKAGYRHIDCAPIYKNEAEVGQAINDAIADGEVTREELWITSKLWNSCHRYNDVEPACEASLEAMDLDYFDLYLIHWPIATERGVDWPEKEEDYLSPFEAPIEDTWTGMEDCLDAGLTKHIGVSNFNIEMLKIILEDGMEPPEMNQCELHPYLPQQTLYDFCRSNKIHMTAYAPLGSPGRAPEHRTPNEPDLLAEPAIDEIAKKHGCTPAQALIAYSLTRKNAVIPRSANPERQKENLAAADFKLDREDLRSLIILSKHRYFKGEEYTVHGSPYKLTDIWEY</sequence>
<dbReference type="Proteomes" id="UP000256779">
    <property type="component" value="Unassembled WGS sequence"/>
</dbReference>
<evidence type="ECO:0000259" key="7">
    <source>
        <dbReference type="Pfam" id="PF00248"/>
    </source>
</evidence>
<dbReference type="PROSITE" id="PS00063">
    <property type="entry name" value="ALDOKETO_REDUCTASE_3"/>
    <property type="match status" value="1"/>
</dbReference>
<keyword evidence="9" id="KW-1185">Reference proteome</keyword>
<organism evidence="8 9">
    <name type="scientific">Marinoscillum furvescens DSM 4134</name>
    <dbReference type="NCBI Taxonomy" id="1122208"/>
    <lineage>
        <taxon>Bacteria</taxon>
        <taxon>Pseudomonadati</taxon>
        <taxon>Bacteroidota</taxon>
        <taxon>Cytophagia</taxon>
        <taxon>Cytophagales</taxon>
        <taxon>Reichenbachiellaceae</taxon>
        <taxon>Marinoscillum</taxon>
    </lineage>
</organism>
<feature type="active site" description="Proton donor" evidence="4">
    <location>
        <position position="48"/>
    </location>
</feature>
<dbReference type="InterPro" id="IPR018170">
    <property type="entry name" value="Aldo/ket_reductase_CS"/>
</dbReference>
<evidence type="ECO:0000313" key="8">
    <source>
        <dbReference type="EMBL" id="RED98930.1"/>
    </source>
</evidence>
<reference evidence="8 9" key="1">
    <citation type="submission" date="2018-07" db="EMBL/GenBank/DDBJ databases">
        <title>Genomic Encyclopedia of Type Strains, Phase IV (KMG-IV): sequencing the most valuable type-strain genomes for metagenomic binning, comparative biology and taxonomic classification.</title>
        <authorList>
            <person name="Goeker M."/>
        </authorList>
    </citation>
    <scope>NUCLEOTIDE SEQUENCE [LARGE SCALE GENOMIC DNA]</scope>
    <source>
        <strain evidence="8 9">DSM 4134</strain>
    </source>
</reference>
<dbReference type="RefSeq" id="WP_115868232.1">
    <property type="nucleotide sequence ID" value="NZ_QREG01000009.1"/>
</dbReference>
<accession>A0A3D9L3T5</accession>
<proteinExistence type="inferred from homology"/>
<protein>
    <submittedName>
        <fullName evidence="8">Alcohol dehydrogenase (NADP+)</fullName>
    </submittedName>
</protein>
<evidence type="ECO:0000256" key="2">
    <source>
        <dbReference type="ARBA" id="ARBA00023002"/>
    </source>
</evidence>
<dbReference type="Gene3D" id="3.20.20.100">
    <property type="entry name" value="NADP-dependent oxidoreductase domain"/>
    <property type="match status" value="1"/>
</dbReference>
<dbReference type="PRINTS" id="PR00069">
    <property type="entry name" value="ALDKETRDTASE"/>
</dbReference>
<dbReference type="EMBL" id="QREG01000009">
    <property type="protein sequence ID" value="RED98930.1"/>
    <property type="molecule type" value="Genomic_DNA"/>
</dbReference>
<feature type="site" description="Lowers pKa of active site Tyr" evidence="6">
    <location>
        <position position="77"/>
    </location>
</feature>
<dbReference type="Pfam" id="PF00248">
    <property type="entry name" value="Aldo_ket_red"/>
    <property type="match status" value="1"/>
</dbReference>
<comment type="caution">
    <text evidence="8">The sequence shown here is derived from an EMBL/GenBank/DDBJ whole genome shotgun (WGS) entry which is preliminary data.</text>
</comment>
<dbReference type="InterPro" id="IPR036812">
    <property type="entry name" value="NAD(P)_OxRdtase_dom_sf"/>
</dbReference>
<evidence type="ECO:0000256" key="5">
    <source>
        <dbReference type="PIRSR" id="PIRSR000097-2"/>
    </source>
</evidence>
<evidence type="ECO:0000313" key="9">
    <source>
        <dbReference type="Proteomes" id="UP000256779"/>
    </source>
</evidence>
<name>A0A3D9L3T5_MARFU</name>
<dbReference type="PROSITE" id="PS00798">
    <property type="entry name" value="ALDOKETO_REDUCTASE_1"/>
    <property type="match status" value="1"/>
</dbReference>
<dbReference type="OrthoDB" id="9804790at2"/>
<dbReference type="PIRSF" id="PIRSF000097">
    <property type="entry name" value="AKR"/>
    <property type="match status" value="1"/>
</dbReference>
<evidence type="ECO:0000256" key="1">
    <source>
        <dbReference type="ARBA" id="ARBA00007905"/>
    </source>
</evidence>
<dbReference type="SUPFAM" id="SSF51430">
    <property type="entry name" value="NAD(P)-linked oxidoreductase"/>
    <property type="match status" value="1"/>
</dbReference>
<feature type="domain" description="NADP-dependent oxidoreductase" evidence="7">
    <location>
        <begin position="15"/>
        <end position="286"/>
    </location>
</feature>
<comment type="catalytic activity">
    <reaction evidence="3">
        <text>hydroxyacetone + NADP(+) = methylglyoxal + NADPH + H(+)</text>
        <dbReference type="Rhea" id="RHEA:27986"/>
        <dbReference type="ChEBI" id="CHEBI:15378"/>
        <dbReference type="ChEBI" id="CHEBI:17158"/>
        <dbReference type="ChEBI" id="CHEBI:27957"/>
        <dbReference type="ChEBI" id="CHEBI:57783"/>
        <dbReference type="ChEBI" id="CHEBI:58349"/>
    </reaction>
</comment>
<evidence type="ECO:0000256" key="4">
    <source>
        <dbReference type="PIRSR" id="PIRSR000097-1"/>
    </source>
</evidence>
<evidence type="ECO:0000256" key="3">
    <source>
        <dbReference type="ARBA" id="ARBA00049445"/>
    </source>
</evidence>